<feature type="binding site" evidence="3">
    <location>
        <position position="352"/>
    </location>
    <ligand>
        <name>CTP</name>
        <dbReference type="ChEBI" id="CHEBI:37563"/>
    </ligand>
</feature>
<evidence type="ECO:0000313" key="8">
    <source>
        <dbReference type="Proteomes" id="UP001172728"/>
    </source>
</evidence>
<evidence type="ECO:0000256" key="1">
    <source>
        <dbReference type="ARBA" id="ARBA00022793"/>
    </source>
</evidence>
<comment type="function">
    <text evidence="3">Catalyzes two sequential steps in the biosynthesis of coenzyme A. In the first step cysteine is conjugated to 4'-phosphopantothenate to form 4-phosphopantothenoylcysteine. In the second step the latter compound is decarboxylated to form 4'-phosphopantotheine.</text>
</comment>
<dbReference type="EMBL" id="JAUHPW010000001">
    <property type="protein sequence ID" value="MDN4474470.1"/>
    <property type="molecule type" value="Genomic_DNA"/>
</dbReference>
<comment type="similarity">
    <text evidence="3 4">In the N-terminal section; belongs to the HFCD (homo-oligomeric flavin containing Cys decarboxylase) superfamily.</text>
</comment>
<dbReference type="Proteomes" id="UP001172728">
    <property type="component" value="Unassembled WGS sequence"/>
</dbReference>
<proteinExistence type="inferred from homology"/>
<gene>
    <name evidence="3 7" type="primary">coaBC</name>
    <name evidence="7" type="ORF">QQX09_01220</name>
</gene>
<organism evidence="7 8">
    <name type="scientific">Demequina litoralis</name>
    <dbReference type="NCBI Taxonomy" id="3051660"/>
    <lineage>
        <taxon>Bacteria</taxon>
        <taxon>Bacillati</taxon>
        <taxon>Actinomycetota</taxon>
        <taxon>Actinomycetes</taxon>
        <taxon>Micrococcales</taxon>
        <taxon>Demequinaceae</taxon>
        <taxon>Demequina</taxon>
    </lineage>
</organism>
<dbReference type="Pfam" id="PF02441">
    <property type="entry name" value="Flavoprotein"/>
    <property type="match status" value="1"/>
</dbReference>
<feature type="domain" description="Flavoprotein" evidence="5">
    <location>
        <begin position="1"/>
        <end position="167"/>
    </location>
</feature>
<protein>
    <recommendedName>
        <fullName evidence="3">Coenzyme A biosynthesis bifunctional protein CoaBC</fullName>
    </recommendedName>
    <alternativeName>
        <fullName evidence="3">DNA/pantothenate metabolism flavoprotein</fullName>
    </alternativeName>
    <alternativeName>
        <fullName evidence="3">Phosphopantothenoylcysteine synthetase/decarboxylase</fullName>
        <shortName evidence="3">PPCS-PPCDC</shortName>
    </alternativeName>
    <domain>
        <recommendedName>
            <fullName evidence="3">Phosphopantothenoylcysteine decarboxylase</fullName>
            <shortName evidence="3">PPC decarboxylase</shortName>
            <shortName evidence="3">PPC-DC</shortName>
            <ecNumber evidence="3">4.1.1.36</ecNumber>
        </recommendedName>
        <alternativeName>
            <fullName evidence="3">CoaC</fullName>
        </alternativeName>
    </domain>
    <domain>
        <recommendedName>
            <fullName evidence="3">Phosphopantothenate--cysteine ligase</fullName>
            <ecNumber evidence="3">6.3.2.5</ecNumber>
        </recommendedName>
        <alternativeName>
            <fullName evidence="3">CoaB</fullName>
        </alternativeName>
        <alternativeName>
            <fullName evidence="3">Phosphopantothenoylcysteine synthetase</fullName>
            <shortName evidence="3">PPC synthetase</shortName>
            <shortName evidence="3">PPC-S</shortName>
        </alternativeName>
    </domain>
</protein>
<accession>A0ABT8G5R4</accession>
<sequence>MRVLLGVTGGVAAYKAAIVLRRLKEDGHTVRVVPTPAALQFVGRATWEALSGLPATADTFDNVPAVEHVRLGQQADLVLVAPATADFLAQLAHGEARDLLGNALLATRAPVVVAPAMHTEMWEKASTQANVQTLRSRGITVIEPAVGRLTGPDSGPGRLPEPDDIVAAAYAAAQGALPPETLSPGGEWGDLVGTRIVITAGGTREPLDAVRFLGNRSSGHQGFALAEAARERGADVTVIAANVTLPLSEGVARVDVETSAQLADAVRTASSTADVVIMAAAVADYRPAEVADVKLKKDGSGGITLELVETEDILRGLVEEAVPGRTVVGFAAETGDDAASAVDHARAKARRKGADLLVFNPVGGGRGFGDVPNEVTILDRDGGEVARAAGTKLAVAHAVLDAVVGARQ</sequence>
<dbReference type="Pfam" id="PF04127">
    <property type="entry name" value="DFP"/>
    <property type="match status" value="1"/>
</dbReference>
<comment type="cofactor">
    <cofactor evidence="3">
        <name>FMN</name>
        <dbReference type="ChEBI" id="CHEBI:58210"/>
    </cofactor>
    <text evidence="3">Binds 1 FMN per subunit.</text>
</comment>
<dbReference type="HAMAP" id="MF_02225">
    <property type="entry name" value="CoaBC"/>
    <property type="match status" value="1"/>
</dbReference>
<comment type="similarity">
    <text evidence="3 4">In the C-terminal section; belongs to the PPC synthetase family.</text>
</comment>
<comment type="cofactor">
    <cofactor evidence="3">
        <name>Mg(2+)</name>
        <dbReference type="ChEBI" id="CHEBI:18420"/>
    </cofactor>
</comment>
<evidence type="ECO:0000259" key="5">
    <source>
        <dbReference type="Pfam" id="PF02441"/>
    </source>
</evidence>
<evidence type="ECO:0000256" key="3">
    <source>
        <dbReference type="HAMAP-Rule" id="MF_02225"/>
    </source>
</evidence>
<dbReference type="InterPro" id="IPR007085">
    <property type="entry name" value="DNA/pantothenate-metab_flavo_C"/>
</dbReference>
<feature type="binding site" evidence="3">
    <location>
        <position position="330"/>
    </location>
    <ligand>
        <name>CTP</name>
        <dbReference type="ChEBI" id="CHEBI:37563"/>
    </ligand>
</feature>
<dbReference type="RefSeq" id="WP_301130887.1">
    <property type="nucleotide sequence ID" value="NZ_JAUHPW010000001.1"/>
</dbReference>
<comment type="caution">
    <text evidence="3">Lacks conserved residue(s) required for the propagation of feature annotation.</text>
</comment>
<dbReference type="Gene3D" id="3.40.50.1950">
    <property type="entry name" value="Flavin prenyltransferase-like"/>
    <property type="match status" value="1"/>
</dbReference>
<keyword evidence="2 3" id="KW-0456">Lyase</keyword>
<dbReference type="InterPro" id="IPR005252">
    <property type="entry name" value="CoaBC"/>
</dbReference>
<feature type="binding site" evidence="3">
    <location>
        <position position="284"/>
    </location>
    <ligand>
        <name>CTP</name>
        <dbReference type="ChEBI" id="CHEBI:37563"/>
    </ligand>
</feature>
<dbReference type="GO" id="GO:0004633">
    <property type="term" value="F:phosphopantothenoylcysteine decarboxylase activity"/>
    <property type="evidence" value="ECO:0007669"/>
    <property type="project" value="UniProtKB-EC"/>
</dbReference>
<keyword evidence="3 4" id="KW-0288">FMN</keyword>
<name>A0ABT8G5R4_9MICO</name>
<dbReference type="EC" id="4.1.1.36" evidence="3"/>
<comment type="catalytic activity">
    <reaction evidence="3 4">
        <text>N-[(R)-4-phosphopantothenoyl]-L-cysteine + H(+) = (R)-4'-phosphopantetheine + CO2</text>
        <dbReference type="Rhea" id="RHEA:16793"/>
        <dbReference type="ChEBI" id="CHEBI:15378"/>
        <dbReference type="ChEBI" id="CHEBI:16526"/>
        <dbReference type="ChEBI" id="CHEBI:59458"/>
        <dbReference type="ChEBI" id="CHEBI:61723"/>
        <dbReference type="EC" id="4.1.1.36"/>
    </reaction>
</comment>
<keyword evidence="3" id="KW-0460">Magnesium</keyword>
<reference evidence="7" key="1">
    <citation type="submission" date="2023-06" db="EMBL/GenBank/DDBJ databases">
        <title>Sysu t00192.</title>
        <authorList>
            <person name="Gao L."/>
            <person name="Fang B.-Z."/>
            <person name="Li W.-J."/>
        </authorList>
    </citation>
    <scope>NUCLEOTIDE SEQUENCE</scope>
    <source>
        <strain evidence="7">SYSU T00192</strain>
    </source>
</reference>
<evidence type="ECO:0000256" key="4">
    <source>
        <dbReference type="RuleBase" id="RU364078"/>
    </source>
</evidence>
<dbReference type="PANTHER" id="PTHR14359:SF6">
    <property type="entry name" value="PHOSPHOPANTOTHENOYLCYSTEINE DECARBOXYLASE"/>
    <property type="match status" value="1"/>
</dbReference>
<dbReference type="PANTHER" id="PTHR14359">
    <property type="entry name" value="HOMO-OLIGOMERIC FLAVIN CONTAINING CYS DECARBOXYLASE FAMILY"/>
    <property type="match status" value="1"/>
</dbReference>
<evidence type="ECO:0000256" key="2">
    <source>
        <dbReference type="ARBA" id="ARBA00023239"/>
    </source>
</evidence>
<dbReference type="NCBIfam" id="TIGR00521">
    <property type="entry name" value="coaBC_dfp"/>
    <property type="match status" value="1"/>
</dbReference>
<feature type="binding site" evidence="3">
    <location>
        <position position="348"/>
    </location>
    <ligand>
        <name>CTP</name>
        <dbReference type="ChEBI" id="CHEBI:37563"/>
    </ligand>
</feature>
<keyword evidence="3" id="KW-0479">Metal-binding</keyword>
<dbReference type="Gene3D" id="3.40.50.10300">
    <property type="entry name" value="CoaB-like"/>
    <property type="match status" value="1"/>
</dbReference>
<comment type="function">
    <text evidence="4">Catalyzes two steps in the biosynthesis of coenzyme A. In the first step cysteine is conjugated to 4'-phosphopantothenate to form 4-phosphopantothenoylcysteine, in the latter compound is decarboxylated to form 4'-phosphopantotheine.</text>
</comment>
<dbReference type="SUPFAM" id="SSF102645">
    <property type="entry name" value="CoaB-like"/>
    <property type="match status" value="1"/>
</dbReference>
<keyword evidence="3" id="KW-0511">Multifunctional enzyme</keyword>
<dbReference type="GO" id="GO:0004632">
    <property type="term" value="F:phosphopantothenate--cysteine ligase activity"/>
    <property type="evidence" value="ECO:0007669"/>
    <property type="project" value="UniProtKB-EC"/>
</dbReference>
<comment type="catalytic activity">
    <reaction evidence="3 4">
        <text>(R)-4'-phosphopantothenate + L-cysteine + CTP = N-[(R)-4-phosphopantothenoyl]-L-cysteine + CMP + diphosphate + H(+)</text>
        <dbReference type="Rhea" id="RHEA:19397"/>
        <dbReference type="ChEBI" id="CHEBI:10986"/>
        <dbReference type="ChEBI" id="CHEBI:15378"/>
        <dbReference type="ChEBI" id="CHEBI:33019"/>
        <dbReference type="ChEBI" id="CHEBI:35235"/>
        <dbReference type="ChEBI" id="CHEBI:37563"/>
        <dbReference type="ChEBI" id="CHEBI:59458"/>
        <dbReference type="ChEBI" id="CHEBI:60377"/>
        <dbReference type="EC" id="6.3.2.5"/>
    </reaction>
</comment>
<keyword evidence="1 3" id="KW-0210">Decarboxylase</keyword>
<evidence type="ECO:0000313" key="7">
    <source>
        <dbReference type="EMBL" id="MDN4474470.1"/>
    </source>
</evidence>
<feature type="region of interest" description="Phosphopantothenate--cysteine ligase" evidence="3">
    <location>
        <begin position="196"/>
        <end position="408"/>
    </location>
</feature>
<dbReference type="InterPro" id="IPR003382">
    <property type="entry name" value="Flavoprotein"/>
</dbReference>
<evidence type="ECO:0000259" key="6">
    <source>
        <dbReference type="Pfam" id="PF04127"/>
    </source>
</evidence>
<keyword evidence="3 4" id="KW-0285">Flavoprotein</keyword>
<dbReference type="InterPro" id="IPR035929">
    <property type="entry name" value="CoaB-like_sf"/>
</dbReference>
<comment type="pathway">
    <text evidence="3 4">Cofactor biosynthesis; coenzyme A biosynthesis; CoA from (R)-pantothenate: step 2/5.</text>
</comment>
<keyword evidence="8" id="KW-1185">Reference proteome</keyword>
<feature type="region of interest" description="Phosphopantothenoylcysteine decarboxylase" evidence="3">
    <location>
        <begin position="1"/>
        <end position="195"/>
    </location>
</feature>
<dbReference type="SUPFAM" id="SSF52507">
    <property type="entry name" value="Homo-oligomeric flavin-containing Cys decarboxylases, HFCD"/>
    <property type="match status" value="1"/>
</dbReference>
<dbReference type="EC" id="6.3.2.5" evidence="3"/>
<keyword evidence="3 4" id="KW-0436">Ligase</keyword>
<dbReference type="InterPro" id="IPR036551">
    <property type="entry name" value="Flavin_trans-like"/>
</dbReference>
<comment type="pathway">
    <text evidence="3 4">Cofactor biosynthesis; coenzyme A biosynthesis; CoA from (R)-pantothenate: step 3/5.</text>
</comment>
<comment type="caution">
    <text evidence="7">The sequence shown here is derived from an EMBL/GenBank/DDBJ whole genome shotgun (WGS) entry which is preliminary data.</text>
</comment>
<feature type="domain" description="DNA/pantothenate metabolism flavoprotein C-terminal" evidence="6">
    <location>
        <begin position="192"/>
        <end position="404"/>
    </location>
</feature>
<feature type="binding site" evidence="3">
    <location>
        <position position="294"/>
    </location>
    <ligand>
        <name>CTP</name>
        <dbReference type="ChEBI" id="CHEBI:37563"/>
    </ligand>
</feature>